<sequence>MFFSGALGCFTAPKGVLLTLTRFSYNWCEIGYLTPTLFIHKEELDVGRGKINKIYCLIILFYEILNGV</sequence>
<accession>A0A250G751</accession>
<evidence type="ECO:0000313" key="1">
    <source>
        <dbReference type="EMBL" id="ATA92027.1"/>
    </source>
</evidence>
<protein>
    <submittedName>
        <fullName evidence="1">Uncharacterized protein</fullName>
    </submittedName>
</protein>
<dbReference type="Proteomes" id="UP000243136">
    <property type="component" value="Chromosome"/>
</dbReference>
<dbReference type="EMBL" id="CP022388">
    <property type="protein sequence ID" value="ATA92027.1"/>
    <property type="molecule type" value="Genomic_DNA"/>
</dbReference>
<evidence type="ECO:0000313" key="2">
    <source>
        <dbReference type="Proteomes" id="UP000243136"/>
    </source>
</evidence>
<proteinExistence type="predicted"/>
<dbReference type="AlphaFoldDB" id="A0A250G751"/>
<organism evidence="1 2">
    <name type="scientific">Capnocytophaga canimorsus</name>
    <dbReference type="NCBI Taxonomy" id="28188"/>
    <lineage>
        <taxon>Bacteria</taxon>
        <taxon>Pseudomonadati</taxon>
        <taxon>Bacteroidota</taxon>
        <taxon>Flavobacteriia</taxon>
        <taxon>Flavobacteriales</taxon>
        <taxon>Flavobacteriaceae</taxon>
        <taxon>Capnocytophaga</taxon>
    </lineage>
</organism>
<name>A0A250G751_9FLAO</name>
<gene>
    <name evidence="1" type="ORF">CGC56_07560</name>
</gene>
<reference evidence="2" key="1">
    <citation type="submission" date="2017-06" db="EMBL/GenBank/DDBJ databases">
        <title>Capnocytophaga spp. assemblies.</title>
        <authorList>
            <person name="Gulvik C.A."/>
        </authorList>
    </citation>
    <scope>NUCLEOTIDE SEQUENCE [LARGE SCALE GENOMIC DNA]</scope>
    <source>
        <strain evidence="2">H5594</strain>
    </source>
</reference>